<keyword evidence="3" id="KW-0410">Iron transport</keyword>
<feature type="transmembrane region" description="Helical" evidence="8">
    <location>
        <begin position="6"/>
        <end position="32"/>
    </location>
</feature>
<dbReference type="OrthoDB" id="4364at2759"/>
<comment type="similarity">
    <text evidence="2">Belongs to the oxidase-dependent Fe transporter (OFeT) (TC 9.A.10.1) family.</text>
</comment>
<dbReference type="GO" id="GO:0015093">
    <property type="term" value="F:ferrous iron transmembrane transporter activity"/>
    <property type="evidence" value="ECO:0007669"/>
    <property type="project" value="TreeGrafter"/>
</dbReference>
<dbReference type="PANTHER" id="PTHR31632:SF2">
    <property type="entry name" value="PLASMA MEMBRANE IRON PERMEASE"/>
    <property type="match status" value="1"/>
</dbReference>
<reference evidence="9" key="1">
    <citation type="submission" date="2021-07" db="EMBL/GenBank/DDBJ databases">
        <authorList>
            <person name="Durling M."/>
        </authorList>
    </citation>
    <scope>NUCLEOTIDE SEQUENCE</scope>
</reference>
<evidence type="ECO:0000256" key="4">
    <source>
        <dbReference type="ARBA" id="ARBA00022692"/>
    </source>
</evidence>
<evidence type="ECO:0000256" key="3">
    <source>
        <dbReference type="ARBA" id="ARBA00022496"/>
    </source>
</evidence>
<keyword evidence="4 8" id="KW-0812">Transmembrane</keyword>
<feature type="transmembrane region" description="Helical" evidence="8">
    <location>
        <begin position="53"/>
        <end position="76"/>
    </location>
</feature>
<name>A0A9N9PR64_9HELO</name>
<evidence type="ECO:0000256" key="8">
    <source>
        <dbReference type="SAM" id="Phobius"/>
    </source>
</evidence>
<dbReference type="AlphaFoldDB" id="A0A9N9PR64"/>
<gene>
    <name evidence="9" type="ORF">HYFRA_00000902</name>
</gene>
<evidence type="ECO:0000313" key="9">
    <source>
        <dbReference type="EMBL" id="CAG8952163.1"/>
    </source>
</evidence>
<keyword evidence="3" id="KW-0813">Transport</keyword>
<dbReference type="Proteomes" id="UP000696280">
    <property type="component" value="Unassembled WGS sequence"/>
</dbReference>
<evidence type="ECO:0008006" key="11">
    <source>
        <dbReference type="Google" id="ProtNLM"/>
    </source>
</evidence>
<evidence type="ECO:0000256" key="1">
    <source>
        <dbReference type="ARBA" id="ARBA00004141"/>
    </source>
</evidence>
<keyword evidence="3" id="KW-0408">Iron</keyword>
<evidence type="ECO:0000313" key="10">
    <source>
        <dbReference type="Proteomes" id="UP000696280"/>
    </source>
</evidence>
<comment type="subcellular location">
    <subcellularLocation>
        <location evidence="1">Membrane</location>
        <topology evidence="1">Multi-pass membrane protein</topology>
    </subcellularLocation>
</comment>
<feature type="transmembrane region" description="Helical" evidence="8">
    <location>
        <begin position="148"/>
        <end position="172"/>
    </location>
</feature>
<evidence type="ECO:0000256" key="5">
    <source>
        <dbReference type="ARBA" id="ARBA00022989"/>
    </source>
</evidence>
<keyword evidence="6 8" id="KW-0472">Membrane</keyword>
<comment type="caution">
    <text evidence="9">The sequence shown here is derived from an EMBL/GenBank/DDBJ whole genome shotgun (WGS) entry which is preliminary data.</text>
</comment>
<feature type="transmembrane region" description="Helical" evidence="8">
    <location>
        <begin position="88"/>
        <end position="110"/>
    </location>
</feature>
<dbReference type="PANTHER" id="PTHR31632">
    <property type="entry name" value="IRON TRANSPORTER FTH1"/>
    <property type="match status" value="1"/>
</dbReference>
<feature type="transmembrane region" description="Helical" evidence="8">
    <location>
        <begin position="178"/>
        <end position="199"/>
    </location>
</feature>
<feature type="region of interest" description="Disordered" evidence="7">
    <location>
        <begin position="347"/>
        <end position="368"/>
    </location>
</feature>
<evidence type="ECO:0000256" key="6">
    <source>
        <dbReference type="ARBA" id="ARBA00023136"/>
    </source>
</evidence>
<sequence length="368" mass="40316">MTVYVFSVPVFFVVFRETLETAVIVSVLLAFLKQTLDGPNRDRVVYKKLVKQVWAGTGAGLLICLIIGGGLVGAFYGMGKDKWSGAEYYWEGAFSMFASLVISIIGWALLRVSKMQDKWRVKLAKALEEKPVTTDGRKGAFKRWCEKYAMFMLPFITVLREGLEAVIFMAGVSFSSPASSVPCPVITGLLAGFAVGFLLWKGGASSKLQLFLVVSTCLLYLVAAGLFSKSIWYFQQQEWNKIVGGDAAELGAGAGSYDIDRSVWHLNYGNPELNGGGGWGIFNAIFGWQNSATYGSVISYNVYWIAVITGFVVMRYKEVHGHFPFAKKKSEARAPLARAVSESTLVQGQKSGKTSATLEAVSSKEIRE</sequence>
<dbReference type="Pfam" id="PF03239">
    <property type="entry name" value="FTR1"/>
    <property type="match status" value="1"/>
</dbReference>
<evidence type="ECO:0000256" key="7">
    <source>
        <dbReference type="SAM" id="MobiDB-lite"/>
    </source>
</evidence>
<keyword evidence="5 8" id="KW-1133">Transmembrane helix</keyword>
<keyword evidence="3" id="KW-0406">Ion transport</keyword>
<keyword evidence="10" id="KW-1185">Reference proteome</keyword>
<feature type="transmembrane region" description="Helical" evidence="8">
    <location>
        <begin position="297"/>
        <end position="314"/>
    </location>
</feature>
<feature type="compositionally biased region" description="Polar residues" evidence="7">
    <location>
        <begin position="347"/>
        <end position="357"/>
    </location>
</feature>
<dbReference type="GO" id="GO:0033573">
    <property type="term" value="C:high-affinity iron permease complex"/>
    <property type="evidence" value="ECO:0007669"/>
    <property type="project" value="InterPro"/>
</dbReference>
<protein>
    <recommendedName>
        <fullName evidence="11">Plasma membrane iron permease</fullName>
    </recommendedName>
</protein>
<dbReference type="InterPro" id="IPR004923">
    <property type="entry name" value="FTR1/Fip1/EfeU"/>
</dbReference>
<dbReference type="EMBL" id="CAJVRL010000045">
    <property type="protein sequence ID" value="CAG8952163.1"/>
    <property type="molecule type" value="Genomic_DNA"/>
</dbReference>
<evidence type="ECO:0000256" key="2">
    <source>
        <dbReference type="ARBA" id="ARBA00008333"/>
    </source>
</evidence>
<feature type="transmembrane region" description="Helical" evidence="8">
    <location>
        <begin position="211"/>
        <end position="234"/>
    </location>
</feature>
<organism evidence="9 10">
    <name type="scientific">Hymenoscyphus fraxineus</name>
    <dbReference type="NCBI Taxonomy" id="746836"/>
    <lineage>
        <taxon>Eukaryota</taxon>
        <taxon>Fungi</taxon>
        <taxon>Dikarya</taxon>
        <taxon>Ascomycota</taxon>
        <taxon>Pezizomycotina</taxon>
        <taxon>Leotiomycetes</taxon>
        <taxon>Helotiales</taxon>
        <taxon>Helotiaceae</taxon>
        <taxon>Hymenoscyphus</taxon>
    </lineage>
</organism>
<proteinExistence type="inferred from homology"/>
<accession>A0A9N9PR64</accession>